<keyword evidence="3" id="KW-1185">Reference proteome</keyword>
<proteinExistence type="predicted"/>
<sequence>MEDILSPVDVPVIVQSFFDHDRAINHDGHTKSLLTIQVTELIDGIFIGYCISHMAVDGTSFWHFFNTWSEIFKAKGEIIAISRPPIHKRWFPDGHGQGISHRSENKLSMAINNRTRLNPPVSQDYVGTCVQIVRAFVNAVHNHTDAMVREWVESWLKSRFIYQLGEVFDPRSIMMGSSPRFDMYGNEFGLGKAVAIRSGYANKFDGKVALYPGIEGGGSMDLEICLPPH</sequence>
<gene>
    <name evidence="2" type="ORF">ACH5RR_034983</name>
</gene>
<dbReference type="Pfam" id="PF02458">
    <property type="entry name" value="Transferase"/>
    <property type="match status" value="2"/>
</dbReference>
<evidence type="ECO:0008006" key="4">
    <source>
        <dbReference type="Google" id="ProtNLM"/>
    </source>
</evidence>
<evidence type="ECO:0000313" key="2">
    <source>
        <dbReference type="EMBL" id="KAL3505142.1"/>
    </source>
</evidence>
<name>A0ABD2YGY5_9GENT</name>
<dbReference type="PANTHER" id="PTHR31896">
    <property type="entry name" value="FAMILY REGULATORY PROTEIN, PUTATIVE (AFU_ORTHOLOGUE AFUA_3G14730)-RELATED"/>
    <property type="match status" value="1"/>
</dbReference>
<dbReference type="GO" id="GO:0016740">
    <property type="term" value="F:transferase activity"/>
    <property type="evidence" value="ECO:0007669"/>
    <property type="project" value="UniProtKB-KW"/>
</dbReference>
<evidence type="ECO:0000256" key="1">
    <source>
        <dbReference type="ARBA" id="ARBA00022679"/>
    </source>
</evidence>
<dbReference type="Gene3D" id="3.30.559.10">
    <property type="entry name" value="Chloramphenicol acetyltransferase-like domain"/>
    <property type="match status" value="2"/>
</dbReference>
<dbReference type="AlphaFoldDB" id="A0ABD2YGY5"/>
<dbReference type="InterPro" id="IPR051283">
    <property type="entry name" value="Sec_Metabolite_Acyltrans"/>
</dbReference>
<comment type="caution">
    <text evidence="2">The sequence shown here is derived from an EMBL/GenBank/DDBJ whole genome shotgun (WGS) entry which is preliminary data.</text>
</comment>
<dbReference type="PANTHER" id="PTHR31896:SF12">
    <property type="entry name" value="HXXXD-TYPE ACYL-TRANSFERASE FAMILY PROTEIN"/>
    <property type="match status" value="1"/>
</dbReference>
<keyword evidence="1" id="KW-0808">Transferase</keyword>
<evidence type="ECO:0000313" key="3">
    <source>
        <dbReference type="Proteomes" id="UP001630127"/>
    </source>
</evidence>
<accession>A0ABD2YGY5</accession>
<organism evidence="2 3">
    <name type="scientific">Cinchona calisaya</name>
    <dbReference type="NCBI Taxonomy" id="153742"/>
    <lineage>
        <taxon>Eukaryota</taxon>
        <taxon>Viridiplantae</taxon>
        <taxon>Streptophyta</taxon>
        <taxon>Embryophyta</taxon>
        <taxon>Tracheophyta</taxon>
        <taxon>Spermatophyta</taxon>
        <taxon>Magnoliopsida</taxon>
        <taxon>eudicotyledons</taxon>
        <taxon>Gunneridae</taxon>
        <taxon>Pentapetalae</taxon>
        <taxon>asterids</taxon>
        <taxon>lamiids</taxon>
        <taxon>Gentianales</taxon>
        <taxon>Rubiaceae</taxon>
        <taxon>Cinchonoideae</taxon>
        <taxon>Cinchoneae</taxon>
        <taxon>Cinchona</taxon>
    </lineage>
</organism>
<dbReference type="Proteomes" id="UP001630127">
    <property type="component" value="Unassembled WGS sequence"/>
</dbReference>
<protein>
    <recommendedName>
        <fullName evidence="4">HXXXD-type acyl-transferase family protein</fullName>
    </recommendedName>
</protein>
<reference evidence="2 3" key="1">
    <citation type="submission" date="2024-11" db="EMBL/GenBank/DDBJ databases">
        <title>A near-complete genome assembly of Cinchona calisaya.</title>
        <authorList>
            <person name="Lian D.C."/>
            <person name="Zhao X.W."/>
            <person name="Wei L."/>
        </authorList>
    </citation>
    <scope>NUCLEOTIDE SEQUENCE [LARGE SCALE GENOMIC DNA]</scope>
    <source>
        <tissue evidence="2">Nenye</tissue>
    </source>
</reference>
<dbReference type="InterPro" id="IPR023213">
    <property type="entry name" value="CAT-like_dom_sf"/>
</dbReference>
<dbReference type="EMBL" id="JBJUIK010000014">
    <property type="protein sequence ID" value="KAL3505142.1"/>
    <property type="molecule type" value="Genomic_DNA"/>
</dbReference>